<evidence type="ECO:0000313" key="1">
    <source>
        <dbReference type="EMBL" id="MCI03807.1"/>
    </source>
</evidence>
<comment type="caution">
    <text evidence="1">The sequence shown here is derived from an EMBL/GenBank/DDBJ whole genome shotgun (WGS) entry which is preliminary data.</text>
</comment>
<organism evidence="1 2">
    <name type="scientific">Trifolium medium</name>
    <dbReference type="NCBI Taxonomy" id="97028"/>
    <lineage>
        <taxon>Eukaryota</taxon>
        <taxon>Viridiplantae</taxon>
        <taxon>Streptophyta</taxon>
        <taxon>Embryophyta</taxon>
        <taxon>Tracheophyta</taxon>
        <taxon>Spermatophyta</taxon>
        <taxon>Magnoliopsida</taxon>
        <taxon>eudicotyledons</taxon>
        <taxon>Gunneridae</taxon>
        <taxon>Pentapetalae</taxon>
        <taxon>rosids</taxon>
        <taxon>fabids</taxon>
        <taxon>Fabales</taxon>
        <taxon>Fabaceae</taxon>
        <taxon>Papilionoideae</taxon>
        <taxon>50 kb inversion clade</taxon>
        <taxon>NPAAA clade</taxon>
        <taxon>Hologalegina</taxon>
        <taxon>IRL clade</taxon>
        <taxon>Trifolieae</taxon>
        <taxon>Trifolium</taxon>
    </lineage>
</organism>
<dbReference type="EMBL" id="LXQA010053343">
    <property type="protein sequence ID" value="MCI03807.1"/>
    <property type="molecule type" value="Genomic_DNA"/>
</dbReference>
<keyword evidence="2" id="KW-1185">Reference proteome</keyword>
<proteinExistence type="predicted"/>
<evidence type="ECO:0000313" key="2">
    <source>
        <dbReference type="Proteomes" id="UP000265520"/>
    </source>
</evidence>
<gene>
    <name evidence="1" type="ORF">A2U01_0024848</name>
</gene>
<sequence length="59" mass="6388">MILFVFGFYGGDMRSGWSGSCLVLVLVALYPSSQQIQFAGGCWFVNRFVLAAGSYAVLS</sequence>
<protein>
    <submittedName>
        <fullName evidence="1">Uncharacterized protein</fullName>
    </submittedName>
</protein>
<name>A0A392NVG9_9FABA</name>
<reference evidence="1 2" key="1">
    <citation type="journal article" date="2018" name="Front. Plant Sci.">
        <title>Red Clover (Trifolium pratense) and Zigzag Clover (T. medium) - A Picture of Genomic Similarities and Differences.</title>
        <authorList>
            <person name="Dluhosova J."/>
            <person name="Istvanek J."/>
            <person name="Nedelnik J."/>
            <person name="Repkova J."/>
        </authorList>
    </citation>
    <scope>NUCLEOTIDE SEQUENCE [LARGE SCALE GENOMIC DNA]</scope>
    <source>
        <strain evidence="2">cv. 10/8</strain>
        <tissue evidence="1">Leaf</tissue>
    </source>
</reference>
<feature type="non-terminal residue" evidence="1">
    <location>
        <position position="59"/>
    </location>
</feature>
<dbReference type="Proteomes" id="UP000265520">
    <property type="component" value="Unassembled WGS sequence"/>
</dbReference>
<accession>A0A392NVG9</accession>
<dbReference type="AlphaFoldDB" id="A0A392NVG9"/>